<feature type="compositionally biased region" description="Basic and acidic residues" evidence="1">
    <location>
        <begin position="796"/>
        <end position="811"/>
    </location>
</feature>
<feature type="compositionally biased region" description="Polar residues" evidence="1">
    <location>
        <begin position="425"/>
        <end position="437"/>
    </location>
</feature>
<evidence type="ECO:0000313" key="4">
    <source>
        <dbReference type="Proteomes" id="UP000001529"/>
    </source>
</evidence>
<dbReference type="KEGG" id="tgo:TGME49_250670"/>
<feature type="signal peptide" evidence="2">
    <location>
        <begin position="1"/>
        <end position="20"/>
    </location>
</feature>
<feature type="compositionally biased region" description="Polar residues" evidence="1">
    <location>
        <begin position="758"/>
        <end position="791"/>
    </location>
</feature>
<feature type="region of interest" description="Disordered" evidence="1">
    <location>
        <begin position="425"/>
        <end position="494"/>
    </location>
</feature>
<feature type="chain" id="PRO_5004563326" evidence="2">
    <location>
        <begin position="21"/>
        <end position="811"/>
    </location>
</feature>
<dbReference type="RefSeq" id="XP_018635069.1">
    <property type="nucleotide sequence ID" value="XM_018780931.1"/>
</dbReference>
<sequence>MAFWRLRALFNSVLALHAVAEWLDGFLVPRSYQRESRCRWLALPCALHAVAASDAPPDTPETVSGESSDDGRQRPTASGDAGVPLPASSDAGVPSTASGDAGVPSTASGDAGVPSTASGDAGVPSTASGGADVPFPASGGSAVGSDLSLCEKLELTRHRKSRIKRTLAAAKCRWSSADSYVRYRTAQRRCRSSRAGAPVEPPQYEQERVYRERYKEVERAQLTRIERLRATLASVEQEERELLAAINRQTADATAGDTTEGEPGPSTSMARSQGPAAQTLPEVPGVSMEVAASDSSSDDGSIASSPSWKASSAEVAATHSTTAASSGHAARVQALADKLSLIRARKSSLLVRLGDLKKVWKSEDAYVQSRRRSRNSLRALRGSTSLQDTEVTPEERVRYSRLYREGVADHIRRAEEMRRQIQSLTEEEQQIVSQLRRASSDGAERGATEGQGSSVGGAVIPDVASGLDDPDGRRTAEQVPFSEPTAPHERGAATVRSVEPAVLLDASLSSMPQPDVGASTCLLTTSMGDAPGYDEPPLFEQVAAAGTAAEHSENDIPLDVIDFVLSHTTPSTSAGGDITDPPKEPTWPCIQAWSPPLSAAPVMPVEQETSRAPSVPQPGPSAFDMPSISAFCARTESSSLEHRTIPPPPPGSALEYSVIPDPAPDQRHSFTISESRRQSDMGAAGPVWPHTSTHHLAPSADAPRPTRYGPPAAIELQPSLHLHAPSDSRAALMLTTLVPPSDPYEPASAFLGHFPGASTGSHSQLSWAHQTGQSGHSPASADDNGTPSTIAPQHGTGERARRGSVPRDRGG</sequence>
<gene>
    <name evidence="3" type="ORF">TGME49_250670</name>
</gene>
<feature type="region of interest" description="Disordered" evidence="1">
    <location>
        <begin position="52"/>
        <end position="134"/>
    </location>
</feature>
<feature type="region of interest" description="Disordered" evidence="1">
    <location>
        <begin position="371"/>
        <end position="392"/>
    </location>
</feature>
<keyword evidence="4" id="KW-1185">Reference proteome</keyword>
<keyword evidence="2" id="KW-0732">Signal</keyword>
<dbReference type="OrthoDB" id="10420087at2759"/>
<feature type="region of interest" description="Disordered" evidence="1">
    <location>
        <begin position="755"/>
        <end position="811"/>
    </location>
</feature>
<organism evidence="3 4">
    <name type="scientific">Toxoplasma gondii (strain ATCC 50611 / Me49)</name>
    <dbReference type="NCBI Taxonomy" id="508771"/>
    <lineage>
        <taxon>Eukaryota</taxon>
        <taxon>Sar</taxon>
        <taxon>Alveolata</taxon>
        <taxon>Apicomplexa</taxon>
        <taxon>Conoidasida</taxon>
        <taxon>Coccidia</taxon>
        <taxon>Eucoccidiorida</taxon>
        <taxon>Eimeriorina</taxon>
        <taxon>Sarcocystidae</taxon>
        <taxon>Toxoplasma</taxon>
    </lineage>
</organism>
<reference evidence="3" key="1">
    <citation type="submission" date="2013-04" db="EMBL/GenBank/DDBJ databases">
        <authorList>
            <person name="Sibley D."/>
            <person name="Venepally P."/>
            <person name="Karamycheva S."/>
            <person name="Hadjithomas M."/>
            <person name="Khan A."/>
            <person name="Brunk B."/>
            <person name="Roos D."/>
            <person name="Caler E."/>
            <person name="Lorenzi H."/>
        </authorList>
    </citation>
    <scope>NUCLEOTIDE SEQUENCE [LARGE SCALE GENOMIC DNA]</scope>
    <source>
        <strain evidence="3">ME49</strain>
    </source>
</reference>
<feature type="region of interest" description="Disordered" evidence="1">
    <location>
        <begin position="249"/>
        <end position="280"/>
    </location>
</feature>
<evidence type="ECO:0000256" key="1">
    <source>
        <dbReference type="SAM" id="MobiDB-lite"/>
    </source>
</evidence>
<dbReference type="AlphaFoldDB" id="S8EVW9"/>
<feature type="compositionally biased region" description="Low complexity" evidence="1">
    <location>
        <begin position="250"/>
        <end position="262"/>
    </location>
</feature>
<dbReference type="Proteomes" id="UP000001529">
    <property type="component" value="Chromosome XII"/>
</dbReference>
<feature type="compositionally biased region" description="Basic and acidic residues" evidence="1">
    <location>
        <begin position="438"/>
        <end position="447"/>
    </location>
</feature>
<proteinExistence type="predicted"/>
<dbReference type="EMBL" id="KE138840">
    <property type="protein sequence ID" value="EPT25173.1"/>
    <property type="molecule type" value="Genomic_DNA"/>
</dbReference>
<name>S8EVW9_TOXGM</name>
<dbReference type="PhylomeDB" id="S8EVW9"/>
<accession>S8EVW9</accession>
<feature type="region of interest" description="Disordered" evidence="1">
    <location>
        <begin position="662"/>
        <end position="708"/>
    </location>
</feature>
<dbReference type="EMBL" id="CM002047">
    <property type="protein sequence ID" value="EPT25173.1"/>
    <property type="molecule type" value="Genomic_DNA"/>
</dbReference>
<protein>
    <submittedName>
        <fullName evidence="3">Uncharacterized protein</fullName>
    </submittedName>
</protein>
<dbReference type="GeneID" id="7898037"/>
<evidence type="ECO:0000313" key="3">
    <source>
        <dbReference type="EMBL" id="EPT25173.1"/>
    </source>
</evidence>
<evidence type="ECO:0000256" key="2">
    <source>
        <dbReference type="SAM" id="SignalP"/>
    </source>
</evidence>
<dbReference type="VEuPathDB" id="ToxoDB:TGME49_250670"/>
<feature type="compositionally biased region" description="Basic and acidic residues" evidence="1">
    <location>
        <begin position="664"/>
        <end position="679"/>
    </location>
</feature>